<dbReference type="InterPro" id="IPR002798">
    <property type="entry name" value="SpoIIM-like"/>
</dbReference>
<dbReference type="KEGG" id="afg:AFULGI_00016510"/>
<evidence type="ECO:0000313" key="2">
    <source>
        <dbReference type="EMBL" id="AIG98410.1"/>
    </source>
</evidence>
<accession>A0A075WDA4</accession>
<feature type="transmembrane region" description="Helical" evidence="1">
    <location>
        <begin position="59"/>
        <end position="92"/>
    </location>
</feature>
<reference evidence="2 3" key="1">
    <citation type="submission" date="2013-07" db="EMBL/GenBank/DDBJ databases">
        <title>Genome of Archaeoglobus fulgidus.</title>
        <authorList>
            <person name="Fiebig A."/>
            <person name="Birkeland N.-K."/>
        </authorList>
    </citation>
    <scope>NUCLEOTIDE SEQUENCE [LARGE SCALE GENOMIC DNA]</scope>
    <source>
        <strain evidence="2 3">DSM 8774</strain>
    </source>
</reference>
<organism evidence="2 3">
    <name type="scientific">Archaeoglobus fulgidus DSM 8774</name>
    <dbReference type="NCBI Taxonomy" id="1344584"/>
    <lineage>
        <taxon>Archaea</taxon>
        <taxon>Methanobacteriati</taxon>
        <taxon>Methanobacteriota</taxon>
        <taxon>Archaeoglobi</taxon>
        <taxon>Archaeoglobales</taxon>
        <taxon>Archaeoglobaceae</taxon>
        <taxon>Archaeoglobus</taxon>
    </lineage>
</organism>
<gene>
    <name evidence="2" type="ORF">AFULGI_00016510</name>
</gene>
<dbReference type="PANTHER" id="PTHR35337">
    <property type="entry name" value="SLR1478 PROTEIN"/>
    <property type="match status" value="1"/>
</dbReference>
<dbReference type="PANTHER" id="PTHR35337:SF1">
    <property type="entry name" value="SLR1478 PROTEIN"/>
    <property type="match status" value="1"/>
</dbReference>
<feature type="transmembrane region" description="Helical" evidence="1">
    <location>
        <begin position="6"/>
        <end position="24"/>
    </location>
</feature>
<dbReference type="EMBL" id="CP006577">
    <property type="protein sequence ID" value="AIG98410.1"/>
    <property type="molecule type" value="Genomic_DNA"/>
</dbReference>
<name>A0A075WDA4_ARCFL</name>
<keyword evidence="1" id="KW-0812">Transmembrane</keyword>
<feature type="transmembrane region" description="Helical" evidence="1">
    <location>
        <begin position="149"/>
        <end position="167"/>
    </location>
</feature>
<proteinExistence type="predicted"/>
<dbReference type="Proteomes" id="UP000028501">
    <property type="component" value="Chromosome"/>
</dbReference>
<feature type="transmembrane region" description="Helical" evidence="1">
    <location>
        <begin position="104"/>
        <end position="128"/>
    </location>
</feature>
<sequence length="186" mass="20709">MGAAILIPISFILYIIGFLIGNNFSEFNEIKNLQNHQNTLFVSINKLNVSLILLENLRVLMLLIFGGFILGIPTFINLFSNGYILGVIFAVYSETFGMERFLTLTLPHGIFEIPAIIIAGAAGFKIPYEIIRYLSGKKEQILTKEDIKEYLTLALISIILIVIAAWIEANITLKIAKAMLNSTKGI</sequence>
<protein>
    <submittedName>
        <fullName evidence="2">Putative membrane protein</fullName>
    </submittedName>
</protein>
<dbReference type="HOGENOM" id="CLU_099320_1_0_2"/>
<keyword evidence="1" id="KW-1133">Transmembrane helix</keyword>
<evidence type="ECO:0000256" key="1">
    <source>
        <dbReference type="SAM" id="Phobius"/>
    </source>
</evidence>
<dbReference type="Pfam" id="PF01944">
    <property type="entry name" value="SpoIIM"/>
    <property type="match status" value="1"/>
</dbReference>
<dbReference type="AlphaFoldDB" id="A0A075WDA4"/>
<keyword evidence="1" id="KW-0472">Membrane</keyword>
<evidence type="ECO:0000313" key="3">
    <source>
        <dbReference type="Proteomes" id="UP000028501"/>
    </source>
</evidence>